<dbReference type="SUPFAM" id="SSF53901">
    <property type="entry name" value="Thiolase-like"/>
    <property type="match status" value="1"/>
</dbReference>
<reference evidence="4 5" key="1">
    <citation type="journal article" date="2011" name="Proc. Natl. Acad. Sci. U.S.A.">
        <title>Niche of harmful alga Aureococcus anophagefferens revealed through ecogenomics.</title>
        <authorList>
            <person name="Gobler C.J."/>
            <person name="Berry D.L."/>
            <person name="Dyhrman S.T."/>
            <person name="Wilhelm S.W."/>
            <person name="Salamov A."/>
            <person name="Lobanov A.V."/>
            <person name="Zhang Y."/>
            <person name="Collier J.L."/>
            <person name="Wurch L.L."/>
            <person name="Kustka A.B."/>
            <person name="Dill B.D."/>
            <person name="Shah M."/>
            <person name="VerBerkmoes N.C."/>
            <person name="Kuo A."/>
            <person name="Terry A."/>
            <person name="Pangilinan J."/>
            <person name="Lindquist E.A."/>
            <person name="Lucas S."/>
            <person name="Paulsen I.T."/>
            <person name="Hattenrath-Lehmann T.K."/>
            <person name="Talmage S.C."/>
            <person name="Walker E.A."/>
            <person name="Koch F."/>
            <person name="Burson A.M."/>
            <person name="Marcoval M.A."/>
            <person name="Tang Y.Z."/>
            <person name="Lecleir G.R."/>
            <person name="Coyne K.J."/>
            <person name="Berg G.M."/>
            <person name="Bertrand E.M."/>
            <person name="Saito M.A."/>
            <person name="Gladyshev V.N."/>
            <person name="Grigoriev I.V."/>
        </authorList>
    </citation>
    <scope>NUCLEOTIDE SEQUENCE [LARGE SCALE GENOMIC DNA]</scope>
    <source>
        <strain evidence="5">CCMP 1984</strain>
    </source>
</reference>
<keyword evidence="1" id="KW-0596">Phosphopantetheine</keyword>
<dbReference type="EMBL" id="GL833160">
    <property type="protein sequence ID" value="EGB03810.1"/>
    <property type="molecule type" value="Genomic_DNA"/>
</dbReference>
<dbReference type="GO" id="GO:0004312">
    <property type="term" value="F:fatty acid synthase activity"/>
    <property type="evidence" value="ECO:0007669"/>
    <property type="project" value="TreeGrafter"/>
</dbReference>
<dbReference type="RefSeq" id="XP_009041468.1">
    <property type="nucleotide sequence ID" value="XM_009043220.1"/>
</dbReference>
<dbReference type="PANTHER" id="PTHR43775">
    <property type="entry name" value="FATTY ACID SYNTHASE"/>
    <property type="match status" value="1"/>
</dbReference>
<evidence type="ECO:0000259" key="3">
    <source>
        <dbReference type="PROSITE" id="PS52004"/>
    </source>
</evidence>
<dbReference type="PROSITE" id="PS52004">
    <property type="entry name" value="KS3_2"/>
    <property type="match status" value="1"/>
</dbReference>
<sequence length="128" mass="13198">VSFVHGLIGPCVSLDTACSSSLVASHIAIYSLWNQCLFAAIVGTNILSEQANGIIANAGMLSALGRCHAFDNRGDGYCRGEGCGAFLAGSEILENSIISIAVQQDGQSASLTAPSGSSQRRLIRAIPD</sequence>
<evidence type="ECO:0000256" key="1">
    <source>
        <dbReference type="ARBA" id="ARBA00022450"/>
    </source>
</evidence>
<dbReference type="eggNOG" id="KOG1202">
    <property type="taxonomic scope" value="Eukaryota"/>
</dbReference>
<evidence type="ECO:0000256" key="2">
    <source>
        <dbReference type="ARBA" id="ARBA00022553"/>
    </source>
</evidence>
<dbReference type="PANTHER" id="PTHR43775:SF37">
    <property type="entry name" value="SI:DKEY-61P9.11"/>
    <property type="match status" value="1"/>
</dbReference>
<dbReference type="InterPro" id="IPR014030">
    <property type="entry name" value="Ketoacyl_synth_N"/>
</dbReference>
<dbReference type="InParanoid" id="F0YM40"/>
<feature type="non-terminal residue" evidence="4">
    <location>
        <position position="1"/>
    </location>
</feature>
<dbReference type="Pfam" id="PF00109">
    <property type="entry name" value="ketoacyl-synt"/>
    <property type="match status" value="1"/>
</dbReference>
<gene>
    <name evidence="4" type="ORF">AURANDRAFT_33507</name>
</gene>
<dbReference type="AlphaFoldDB" id="F0YM40"/>
<name>F0YM40_AURAN</name>
<organism evidence="5">
    <name type="scientific">Aureococcus anophagefferens</name>
    <name type="common">Harmful bloom alga</name>
    <dbReference type="NCBI Taxonomy" id="44056"/>
    <lineage>
        <taxon>Eukaryota</taxon>
        <taxon>Sar</taxon>
        <taxon>Stramenopiles</taxon>
        <taxon>Ochrophyta</taxon>
        <taxon>Pelagophyceae</taxon>
        <taxon>Pelagomonadales</taxon>
        <taxon>Pelagomonadaceae</taxon>
        <taxon>Aureococcus</taxon>
    </lineage>
</organism>
<feature type="domain" description="Ketosynthase family 3 (KS3)" evidence="3">
    <location>
        <begin position="1"/>
        <end position="128"/>
    </location>
</feature>
<accession>F0YM40</accession>
<proteinExistence type="predicted"/>
<dbReference type="InterPro" id="IPR016039">
    <property type="entry name" value="Thiolase-like"/>
</dbReference>
<dbReference type="InterPro" id="IPR020841">
    <property type="entry name" value="PKS_Beta-ketoAc_synthase_dom"/>
</dbReference>
<evidence type="ECO:0000313" key="5">
    <source>
        <dbReference type="Proteomes" id="UP000002729"/>
    </source>
</evidence>
<dbReference type="Gene3D" id="3.40.47.10">
    <property type="match status" value="1"/>
</dbReference>
<keyword evidence="2" id="KW-0597">Phosphoprotein</keyword>
<evidence type="ECO:0000313" key="4">
    <source>
        <dbReference type="EMBL" id="EGB03810.1"/>
    </source>
</evidence>
<protein>
    <recommendedName>
        <fullName evidence="3">Ketosynthase family 3 (KS3) domain-containing protein</fullName>
    </recommendedName>
</protein>
<dbReference type="GO" id="GO:0006633">
    <property type="term" value="P:fatty acid biosynthetic process"/>
    <property type="evidence" value="ECO:0007669"/>
    <property type="project" value="TreeGrafter"/>
</dbReference>
<dbReference type="Proteomes" id="UP000002729">
    <property type="component" value="Unassembled WGS sequence"/>
</dbReference>
<dbReference type="InterPro" id="IPR050091">
    <property type="entry name" value="PKS_NRPS_Biosynth_Enz"/>
</dbReference>
<dbReference type="KEGG" id="aaf:AURANDRAFT_33507"/>
<dbReference type="GeneID" id="20221317"/>
<dbReference type="OrthoDB" id="416130at2759"/>
<keyword evidence="5" id="KW-1185">Reference proteome</keyword>